<reference evidence="4 5" key="1">
    <citation type="submission" date="2016-02" db="EMBL/GenBank/DDBJ databases">
        <title>Complete genome sequencing and analysis of ATSB10, Dyella thiooxydans isolated from rhizosphere soil of sunflower (Helianthus annuus L.).</title>
        <authorList>
            <person name="Lee Y."/>
            <person name="Hwangbo K."/>
            <person name="Chung H."/>
            <person name="Yoo J."/>
            <person name="Kim K.Y."/>
            <person name="Sa T.M."/>
            <person name="Um Y."/>
            <person name="Madhaiyan M."/>
        </authorList>
    </citation>
    <scope>NUCLEOTIDE SEQUENCE [LARGE SCALE GENOMIC DNA]</scope>
    <source>
        <strain evidence="4 5">ATSB10</strain>
    </source>
</reference>
<dbReference type="Proteomes" id="UP000077255">
    <property type="component" value="Chromosome"/>
</dbReference>
<dbReference type="InterPro" id="IPR001789">
    <property type="entry name" value="Sig_transdc_resp-reg_receiver"/>
</dbReference>
<gene>
    <name evidence="4" type="ORF">ATSB10_34870</name>
</gene>
<evidence type="ECO:0000256" key="1">
    <source>
        <dbReference type="PROSITE-ProRule" id="PRU00169"/>
    </source>
</evidence>
<dbReference type="InterPro" id="IPR011006">
    <property type="entry name" value="CheY-like_superfamily"/>
</dbReference>
<dbReference type="InterPro" id="IPR050706">
    <property type="entry name" value="Cyclic-di-GMP_PDE-like"/>
</dbReference>
<dbReference type="Pfam" id="PF00072">
    <property type="entry name" value="Response_reg"/>
    <property type="match status" value="1"/>
</dbReference>
<dbReference type="PATRIC" id="fig|445710.3.peg.3486"/>
<dbReference type="SMART" id="SM00052">
    <property type="entry name" value="EAL"/>
    <property type="match status" value="1"/>
</dbReference>
<dbReference type="EMBL" id="CP014841">
    <property type="protein sequence ID" value="AND70941.1"/>
    <property type="molecule type" value="Genomic_DNA"/>
</dbReference>
<dbReference type="RefSeq" id="WP_063673911.1">
    <property type="nucleotide sequence ID" value="NZ_CP014841.1"/>
</dbReference>
<dbReference type="InterPro" id="IPR029787">
    <property type="entry name" value="Nucleotide_cyclase"/>
</dbReference>
<feature type="modified residue" description="4-aspartylphosphate" evidence="1">
    <location>
        <position position="56"/>
    </location>
</feature>
<dbReference type="PANTHER" id="PTHR33121">
    <property type="entry name" value="CYCLIC DI-GMP PHOSPHODIESTERASE PDEF"/>
    <property type="match status" value="1"/>
</dbReference>
<dbReference type="GO" id="GO:0071111">
    <property type="term" value="F:cyclic-guanylate-specific phosphodiesterase activity"/>
    <property type="evidence" value="ECO:0007669"/>
    <property type="project" value="InterPro"/>
</dbReference>
<sequence>MNADVHVLVVDDNENNRFMLVRYLHRLGFRQIAEADDGTSALARIRESRPDLVLLDVIMPDMDGVQMLEVLRREGRMGDMPVIMVSAHDTSEIVVRCIELGAEDYLTKPIQTPMLRARVMAILEKRRLREIELEFLTHFDPDTRLPNRHALIERIERLVAGGRRFALIAISCRNHGSIALSSGEDDATAGLRVLNDRIQASALPTDIVARVGDGTLAWLLPDVSPDHVLLRAVEDVLSGDAHGRAGIASDCTAAIASGPPVDAGEGAGDLLRLAMSEAMRVSPESSERVLIADSALRNEAREALAMLRDVERALAEGELLLYFQPIFDRDAQRLVGAEALLRWMHPVRGLLPPGAFLGAVEASPLMETLDLWVVTTASQALASWQRYLPEDFRLHVNLTAHGIMSGRLPGHVEQVVPMPLRRNLTLELTERVHVVDMPACVGALQQIRALGIQVALDDFGTGFSSLSHINLLPCDLLKIDRSFVTGVQGDPKRRRLLSSLIGMAQALELGVVAEGIEHGDELQVLQELGPLQLQGYLLGRPMPAGELLARMGG</sequence>
<feature type="domain" description="EAL" evidence="3">
    <location>
        <begin position="303"/>
        <end position="553"/>
    </location>
</feature>
<evidence type="ECO:0000313" key="5">
    <source>
        <dbReference type="Proteomes" id="UP000077255"/>
    </source>
</evidence>
<dbReference type="GO" id="GO:0000160">
    <property type="term" value="P:phosphorelay signal transduction system"/>
    <property type="evidence" value="ECO:0007669"/>
    <property type="project" value="InterPro"/>
</dbReference>
<dbReference type="SUPFAM" id="SSF52172">
    <property type="entry name" value="CheY-like"/>
    <property type="match status" value="1"/>
</dbReference>
<dbReference type="Gene3D" id="3.30.70.270">
    <property type="match status" value="1"/>
</dbReference>
<dbReference type="STRING" id="445710.ATSB10_34870"/>
<protein>
    <submittedName>
        <fullName evidence="4">Uncharacterized protein</fullName>
    </submittedName>
</protein>
<evidence type="ECO:0000259" key="3">
    <source>
        <dbReference type="PROSITE" id="PS50883"/>
    </source>
</evidence>
<dbReference type="PANTHER" id="PTHR33121:SF70">
    <property type="entry name" value="SIGNALING PROTEIN YKOW"/>
    <property type="match status" value="1"/>
</dbReference>
<keyword evidence="5" id="KW-1185">Reference proteome</keyword>
<organism evidence="4 5">
    <name type="scientific">Dyella thiooxydans</name>
    <dbReference type="NCBI Taxonomy" id="445710"/>
    <lineage>
        <taxon>Bacteria</taxon>
        <taxon>Pseudomonadati</taxon>
        <taxon>Pseudomonadota</taxon>
        <taxon>Gammaproteobacteria</taxon>
        <taxon>Lysobacterales</taxon>
        <taxon>Rhodanobacteraceae</taxon>
        <taxon>Dyella</taxon>
    </lineage>
</organism>
<dbReference type="Gene3D" id="3.40.50.2300">
    <property type="match status" value="1"/>
</dbReference>
<dbReference type="InterPro" id="IPR000160">
    <property type="entry name" value="GGDEF_dom"/>
</dbReference>
<proteinExistence type="predicted"/>
<evidence type="ECO:0000259" key="2">
    <source>
        <dbReference type="PROSITE" id="PS50110"/>
    </source>
</evidence>
<dbReference type="SMART" id="SM00267">
    <property type="entry name" value="GGDEF"/>
    <property type="match status" value="1"/>
</dbReference>
<dbReference type="Pfam" id="PF00990">
    <property type="entry name" value="GGDEF"/>
    <property type="match status" value="1"/>
</dbReference>
<dbReference type="Pfam" id="PF00563">
    <property type="entry name" value="EAL"/>
    <property type="match status" value="1"/>
</dbReference>
<evidence type="ECO:0000313" key="4">
    <source>
        <dbReference type="EMBL" id="AND70941.1"/>
    </source>
</evidence>
<dbReference type="PROSITE" id="PS50110">
    <property type="entry name" value="RESPONSE_REGULATORY"/>
    <property type="match status" value="1"/>
</dbReference>
<keyword evidence="1" id="KW-0597">Phosphoprotein</keyword>
<dbReference type="OrthoDB" id="9812358at2"/>
<dbReference type="Gene3D" id="3.20.20.450">
    <property type="entry name" value="EAL domain"/>
    <property type="match status" value="1"/>
</dbReference>
<dbReference type="SMART" id="SM00448">
    <property type="entry name" value="REC"/>
    <property type="match status" value="1"/>
</dbReference>
<accession>A0A160N4G6</accession>
<dbReference type="SUPFAM" id="SSF141868">
    <property type="entry name" value="EAL domain-like"/>
    <property type="match status" value="1"/>
</dbReference>
<dbReference type="AlphaFoldDB" id="A0A160N4G6"/>
<dbReference type="InterPro" id="IPR001633">
    <property type="entry name" value="EAL_dom"/>
</dbReference>
<dbReference type="InterPro" id="IPR035919">
    <property type="entry name" value="EAL_sf"/>
</dbReference>
<dbReference type="PROSITE" id="PS50883">
    <property type="entry name" value="EAL"/>
    <property type="match status" value="1"/>
</dbReference>
<dbReference type="InterPro" id="IPR043128">
    <property type="entry name" value="Rev_trsase/Diguanyl_cyclase"/>
</dbReference>
<dbReference type="SUPFAM" id="SSF55073">
    <property type="entry name" value="Nucleotide cyclase"/>
    <property type="match status" value="1"/>
</dbReference>
<dbReference type="CDD" id="cd01948">
    <property type="entry name" value="EAL"/>
    <property type="match status" value="1"/>
</dbReference>
<name>A0A160N4G6_9GAMM</name>
<feature type="domain" description="Response regulatory" evidence="2">
    <location>
        <begin position="6"/>
        <end position="123"/>
    </location>
</feature>
<dbReference type="KEGG" id="dtx:ATSB10_34870"/>